<dbReference type="EMBL" id="MHIG01000030">
    <property type="protein sequence ID" value="OGY46634.1"/>
    <property type="molecule type" value="Genomic_DNA"/>
</dbReference>
<accession>A0A1G1Y370</accession>
<dbReference type="GO" id="GO:0002161">
    <property type="term" value="F:aminoacyl-tRNA deacylase activity"/>
    <property type="evidence" value="ECO:0007669"/>
    <property type="project" value="InterPro"/>
</dbReference>
<sequence>MALPQRTKKYLDKKMARYELLTHKTVYTAYDAAQTLKKELHEIAKSLLIATDKAYIVAVIPANMRLDLAKLKKALKAKKVSIPTEKIIVKQLKFKPGSLTAFGGLHQLETWVDKSLMKTKDVILAAGSFTDSVRMKAKDFIDLEQARLASFAKSGGYKPPKKTAKKKKVRPTKKNPAKRKTTKRPTFKKKITKRKTAKKSR</sequence>
<dbReference type="InterPro" id="IPR036754">
    <property type="entry name" value="YbaK/aa-tRNA-synt-asso_dom_sf"/>
</dbReference>
<comment type="caution">
    <text evidence="3">The sequence shown here is derived from an EMBL/GenBank/DDBJ whole genome shotgun (WGS) entry which is preliminary data.</text>
</comment>
<feature type="domain" description="YbaK/aminoacyl-tRNA synthetase-associated" evidence="2">
    <location>
        <begin position="23"/>
        <end position="143"/>
    </location>
</feature>
<name>A0A1G1Y370_9BACT</name>
<dbReference type="PANTHER" id="PTHR30411:SF9">
    <property type="entry name" value="MULTIFUNCTIONAL SER_THR-TRNA DEACYLASE PROXP-Y"/>
    <property type="match status" value="1"/>
</dbReference>
<gene>
    <name evidence="3" type="ORF">A2840_01825</name>
</gene>
<dbReference type="InterPro" id="IPR007214">
    <property type="entry name" value="YbaK/aa-tRNA-synth-assoc-dom"/>
</dbReference>
<dbReference type="SUPFAM" id="SSF55826">
    <property type="entry name" value="YbaK/ProRS associated domain"/>
    <property type="match status" value="1"/>
</dbReference>
<dbReference type="Gene3D" id="3.90.960.10">
    <property type="entry name" value="YbaK/aminoacyl-tRNA synthetase-associated domain"/>
    <property type="match status" value="1"/>
</dbReference>
<dbReference type="PANTHER" id="PTHR30411">
    <property type="entry name" value="CYTOPLASMIC PROTEIN"/>
    <property type="match status" value="1"/>
</dbReference>
<evidence type="ECO:0000313" key="3">
    <source>
        <dbReference type="EMBL" id="OGY46634.1"/>
    </source>
</evidence>
<dbReference type="Proteomes" id="UP000178385">
    <property type="component" value="Unassembled WGS sequence"/>
</dbReference>
<evidence type="ECO:0000313" key="4">
    <source>
        <dbReference type="Proteomes" id="UP000178385"/>
    </source>
</evidence>
<dbReference type="AlphaFoldDB" id="A0A1G1Y370"/>
<dbReference type="Pfam" id="PF04073">
    <property type="entry name" value="tRNA_edit"/>
    <property type="match status" value="1"/>
</dbReference>
<dbReference type="CDD" id="cd04332">
    <property type="entry name" value="YbaK_like"/>
    <property type="match status" value="1"/>
</dbReference>
<reference evidence="3 4" key="1">
    <citation type="journal article" date="2016" name="Nat. Commun.">
        <title>Thousands of microbial genomes shed light on interconnected biogeochemical processes in an aquifer system.</title>
        <authorList>
            <person name="Anantharaman K."/>
            <person name="Brown C.T."/>
            <person name="Hug L.A."/>
            <person name="Sharon I."/>
            <person name="Castelle C.J."/>
            <person name="Probst A.J."/>
            <person name="Thomas B.C."/>
            <person name="Singh A."/>
            <person name="Wilkins M.J."/>
            <person name="Karaoz U."/>
            <person name="Brodie E.L."/>
            <person name="Williams K.H."/>
            <person name="Hubbard S.S."/>
            <person name="Banfield J.F."/>
        </authorList>
    </citation>
    <scope>NUCLEOTIDE SEQUENCE [LARGE SCALE GENOMIC DNA]</scope>
</reference>
<protein>
    <recommendedName>
        <fullName evidence="2">YbaK/aminoacyl-tRNA synthetase-associated domain-containing protein</fullName>
    </recommendedName>
</protein>
<feature type="region of interest" description="Disordered" evidence="1">
    <location>
        <begin position="153"/>
        <end position="201"/>
    </location>
</feature>
<organism evidence="3 4">
    <name type="scientific">Candidatus Buchananbacteria bacterium RIFCSPHIGHO2_01_FULL_47_11b</name>
    <dbReference type="NCBI Taxonomy" id="1797537"/>
    <lineage>
        <taxon>Bacteria</taxon>
        <taxon>Candidatus Buchananiibacteriota</taxon>
    </lineage>
</organism>
<proteinExistence type="predicted"/>
<evidence type="ECO:0000256" key="1">
    <source>
        <dbReference type="SAM" id="MobiDB-lite"/>
    </source>
</evidence>
<evidence type="ECO:0000259" key="2">
    <source>
        <dbReference type="Pfam" id="PF04073"/>
    </source>
</evidence>
<feature type="compositionally biased region" description="Basic residues" evidence="1">
    <location>
        <begin position="159"/>
        <end position="201"/>
    </location>
</feature>